<reference evidence="2" key="1">
    <citation type="journal article" date="2020" name="mSystems">
        <title>Genome- and Community-Level Interaction Insights into Carbon Utilization and Element Cycling Functions of Hydrothermarchaeota in Hydrothermal Sediment.</title>
        <authorList>
            <person name="Zhou Z."/>
            <person name="Liu Y."/>
            <person name="Xu W."/>
            <person name="Pan J."/>
            <person name="Luo Z.H."/>
            <person name="Li M."/>
        </authorList>
    </citation>
    <scope>NUCLEOTIDE SEQUENCE [LARGE SCALE GENOMIC DNA]</scope>
    <source>
        <strain evidence="1">SpSt-638</strain>
        <strain evidence="2">SpSt-648</strain>
    </source>
</reference>
<gene>
    <name evidence="1" type="ORF">ENU09_01010</name>
    <name evidence="2" type="ORF">ENU20_01065</name>
</gene>
<name>A0A7C4JKZ8_STAMA</name>
<organism evidence="2">
    <name type="scientific">Staphylothermus marinus</name>
    <dbReference type="NCBI Taxonomy" id="2280"/>
    <lineage>
        <taxon>Archaea</taxon>
        <taxon>Thermoproteota</taxon>
        <taxon>Thermoprotei</taxon>
        <taxon>Desulfurococcales</taxon>
        <taxon>Desulfurococcaceae</taxon>
        <taxon>Staphylothermus</taxon>
    </lineage>
</organism>
<dbReference type="EMBL" id="DTBP01000010">
    <property type="protein sequence ID" value="HGQ73658.1"/>
    <property type="molecule type" value="Genomic_DNA"/>
</dbReference>
<comment type="caution">
    <text evidence="2">The sequence shown here is derived from an EMBL/GenBank/DDBJ whole genome shotgun (WGS) entry which is preliminary data.</text>
</comment>
<dbReference type="AlphaFoldDB" id="A0A7C4JKZ8"/>
<protein>
    <submittedName>
        <fullName evidence="2">Uncharacterized protein</fullName>
    </submittedName>
</protein>
<accession>A0A7C4JKZ8</accession>
<sequence>MNKGVSKALECVDKCESSDDIRKCFINCYLNDRVSEPLNWIEELNVIVRKVIESYGLAKITFSKEFTSFIENPVQHLIKKLFIYTHDYRNGRLNREDYAKKAMMVINTSLRTNMRLTYQNWCMLTLIKQLGDIGGSLVYPEHNVLNLERSGKQRLRTIPPNFIINIPNKGDLSFYIEAPRPIAWEDTSDLKKTWNLYTALRPDLMIYGGRVYDIVNVSSNPPVLKPDLIIEIKELSDWYNRTRDVKGPLAKPLTAEEWRNRWIEGLWSNLAEVLGARRKEYSKKIVLRGLRIREVKIVELYRSIYSPRSMILVSKEKIPDDVRFELESHNIEVVHGVGFREELLKPVVNRMLDYAKETGEYVIRIYDKELAELIIKLKELWENKLIELNAIKKLLESSENYISST</sequence>
<dbReference type="EMBL" id="DTBE01000029">
    <property type="protein sequence ID" value="HGQ59298.1"/>
    <property type="molecule type" value="Genomic_DNA"/>
</dbReference>
<proteinExistence type="predicted"/>
<evidence type="ECO:0000313" key="2">
    <source>
        <dbReference type="EMBL" id="HGQ73658.1"/>
    </source>
</evidence>
<evidence type="ECO:0000313" key="1">
    <source>
        <dbReference type="EMBL" id="HGQ59298.1"/>
    </source>
</evidence>